<keyword evidence="3" id="KW-1185">Reference proteome</keyword>
<evidence type="ECO:0000313" key="1">
    <source>
        <dbReference type="EMBL" id="MEI4828955.1"/>
    </source>
</evidence>
<evidence type="ECO:0000313" key="3">
    <source>
        <dbReference type="Proteomes" id="UP001367922"/>
    </source>
</evidence>
<protein>
    <submittedName>
        <fullName evidence="2">Uncharacterized protein</fullName>
    </submittedName>
</protein>
<dbReference type="RefSeq" id="WP_336481296.1">
    <property type="nucleotide sequence ID" value="NZ_JBAWSV010000001.1"/>
</dbReference>
<proteinExistence type="predicted"/>
<accession>A0ABU8FYB2</accession>
<dbReference type="EMBL" id="JBAWSV010000005">
    <property type="protein sequence ID" value="MEI4830914.1"/>
    <property type="molecule type" value="Genomic_DNA"/>
</dbReference>
<gene>
    <name evidence="1" type="ORF">WAX78_05755</name>
    <name evidence="2" type="ORF">WAX78_15800</name>
</gene>
<comment type="caution">
    <text evidence="2">The sequence shown here is derived from an EMBL/GenBank/DDBJ whole genome shotgun (WGS) entry which is preliminary data.</text>
</comment>
<name>A0ABU8FYB2_9BACI</name>
<dbReference type="EMBL" id="JBAWSV010000001">
    <property type="protein sequence ID" value="MEI4828955.1"/>
    <property type="molecule type" value="Genomic_DNA"/>
</dbReference>
<sequence>MEKTPLIKRAAEFSKLAAAYEEMTLFDDKPYSKKSLNSSGFNALKDKFVNVYKNPNSA</sequence>
<reference evidence="2 3" key="1">
    <citation type="submission" date="2024-01" db="EMBL/GenBank/DDBJ databases">
        <title>Seven novel Bacillus-like species.</title>
        <authorList>
            <person name="Liu G."/>
        </authorList>
    </citation>
    <scope>NUCLEOTIDE SEQUENCE [LARGE SCALE GENOMIC DNA]</scope>
    <source>
        <strain evidence="2 3">FJAT-53711</strain>
    </source>
</reference>
<evidence type="ECO:0000313" key="2">
    <source>
        <dbReference type="EMBL" id="MEI4830914.1"/>
    </source>
</evidence>
<dbReference type="Proteomes" id="UP001367922">
    <property type="component" value="Unassembled WGS sequence"/>
</dbReference>
<organism evidence="2 3">
    <name type="scientific">Bacillus yunxiaonensis</name>
    <dbReference type="NCBI Taxonomy" id="3127665"/>
    <lineage>
        <taxon>Bacteria</taxon>
        <taxon>Bacillati</taxon>
        <taxon>Bacillota</taxon>
        <taxon>Bacilli</taxon>
        <taxon>Bacillales</taxon>
        <taxon>Bacillaceae</taxon>
        <taxon>Bacillus</taxon>
    </lineage>
</organism>